<keyword evidence="1" id="KW-1133">Transmembrane helix</keyword>
<reference evidence="2 3" key="1">
    <citation type="journal article" date="2004" name="Science">
        <title>A predator unmasked: life cycle of Bdellovibrio bacteriovorus from a genomic perspective.</title>
        <authorList>
            <person name="Rendulic S."/>
            <person name="Jagtap P."/>
            <person name="Rosinus A."/>
            <person name="Eppinger M."/>
            <person name="Baar C."/>
            <person name="Lanz C."/>
            <person name="Keller H."/>
            <person name="Lambert C."/>
            <person name="Evans K.J."/>
            <person name="Goesmann A."/>
            <person name="Meyer F."/>
            <person name="Sockett R.E."/>
            <person name="Schuster S.C."/>
        </authorList>
    </citation>
    <scope>NUCLEOTIDE SEQUENCE [LARGE SCALE GENOMIC DNA]</scope>
    <source>
        <strain evidence="3">ATCC 15356 / DSM 50701 / NCIMB 9529 / HD100</strain>
    </source>
</reference>
<dbReference type="Proteomes" id="UP000008080">
    <property type="component" value="Chromosome"/>
</dbReference>
<proteinExistence type="predicted"/>
<evidence type="ECO:0000313" key="3">
    <source>
        <dbReference type="Proteomes" id="UP000008080"/>
    </source>
</evidence>
<keyword evidence="1" id="KW-0812">Transmembrane</keyword>
<protein>
    <submittedName>
        <fullName evidence="2">Uncharacterized protein</fullName>
    </submittedName>
</protein>
<evidence type="ECO:0000256" key="1">
    <source>
        <dbReference type="SAM" id="Phobius"/>
    </source>
</evidence>
<dbReference type="STRING" id="264462.Bd0849"/>
<dbReference type="HOGENOM" id="CLU_1358234_0_0_7"/>
<keyword evidence="3" id="KW-1185">Reference proteome</keyword>
<feature type="transmembrane region" description="Helical" evidence="1">
    <location>
        <begin position="113"/>
        <end position="138"/>
    </location>
</feature>
<feature type="transmembrane region" description="Helical" evidence="1">
    <location>
        <begin position="182"/>
        <end position="206"/>
    </location>
</feature>
<dbReference type="AlphaFoldDB" id="Q6MPK3"/>
<feature type="transmembrane region" description="Helical" evidence="1">
    <location>
        <begin position="144"/>
        <end position="161"/>
    </location>
</feature>
<keyword evidence="1" id="KW-0472">Membrane</keyword>
<dbReference type="KEGG" id="bba:Bd0849"/>
<accession>Q6MPK3</accession>
<organism evidence="2 3">
    <name type="scientific">Bdellovibrio bacteriovorus (strain ATCC 15356 / DSM 50701 / NCIMB 9529 / HD100)</name>
    <dbReference type="NCBI Taxonomy" id="264462"/>
    <lineage>
        <taxon>Bacteria</taxon>
        <taxon>Pseudomonadati</taxon>
        <taxon>Bdellovibrionota</taxon>
        <taxon>Bdellovibrionia</taxon>
        <taxon>Bdellovibrionales</taxon>
        <taxon>Pseudobdellovibrionaceae</taxon>
        <taxon>Bdellovibrio</taxon>
    </lineage>
</organism>
<feature type="transmembrane region" description="Helical" evidence="1">
    <location>
        <begin position="43"/>
        <end position="65"/>
    </location>
</feature>
<gene>
    <name evidence="2" type="ordered locus">Bd0849</name>
</gene>
<name>Q6MPK3_BDEBA</name>
<dbReference type="EMBL" id="BX842648">
    <property type="protein sequence ID" value="CAE78794.1"/>
    <property type="molecule type" value="Genomic_DNA"/>
</dbReference>
<feature type="transmembrane region" description="Helical" evidence="1">
    <location>
        <begin position="71"/>
        <end position="92"/>
    </location>
</feature>
<sequence>MELSTSCILERCLEQEEQIHWGTSLFSLDVKEDLHVRHYKWRLLLLITLLTGLLMWTYSFISLFFVEDPTLAQIGFTCSILHALSPLVYRWTRSMPVAAYNMVISGMVFQFSFSFFTGGFFSPTLIWFAVLPLIVGLLTKRFHAVVWTFLSVGAYMLMFLFQNKGLVPESSISELGRTLAQFMIGLGLIGLVGGFTVFFLELAYFYHHKPKDP</sequence>
<evidence type="ECO:0000313" key="2">
    <source>
        <dbReference type="EMBL" id="CAE78794.1"/>
    </source>
</evidence>